<feature type="domain" description="Saccharopine dehydrogenase NADP binding" evidence="1">
    <location>
        <begin position="6"/>
        <end position="125"/>
    </location>
</feature>
<dbReference type="SUPFAM" id="SSF51735">
    <property type="entry name" value="NAD(P)-binding Rossmann-fold domains"/>
    <property type="match status" value="1"/>
</dbReference>
<reference evidence="2 3" key="1">
    <citation type="submission" date="2015-12" db="EMBL/GenBank/DDBJ databases">
        <title>Complete genome of Lacimicrobium alkaliphilum KCTC 32984.</title>
        <authorList>
            <person name="Kim S.-G."/>
            <person name="Lee Y.-J."/>
        </authorList>
    </citation>
    <scope>NUCLEOTIDE SEQUENCE [LARGE SCALE GENOMIC DNA]</scope>
    <source>
        <strain evidence="2 3">YelD216</strain>
    </source>
</reference>
<dbReference type="KEGG" id="lal:AT746_07325"/>
<organism evidence="2 3">
    <name type="scientific">Lacimicrobium alkaliphilum</name>
    <dbReference type="NCBI Taxonomy" id="1526571"/>
    <lineage>
        <taxon>Bacteria</taxon>
        <taxon>Pseudomonadati</taxon>
        <taxon>Pseudomonadota</taxon>
        <taxon>Gammaproteobacteria</taxon>
        <taxon>Alteromonadales</taxon>
        <taxon>Alteromonadaceae</taxon>
        <taxon>Lacimicrobium</taxon>
    </lineage>
</organism>
<dbReference type="PANTHER" id="PTHR43781:SF1">
    <property type="entry name" value="SACCHAROPINE DEHYDROGENASE"/>
    <property type="match status" value="1"/>
</dbReference>
<name>A0A0U3AAR4_9ALTE</name>
<evidence type="ECO:0000313" key="3">
    <source>
        <dbReference type="Proteomes" id="UP000068447"/>
    </source>
</evidence>
<dbReference type="Proteomes" id="UP000068447">
    <property type="component" value="Chromosome"/>
</dbReference>
<protein>
    <recommendedName>
        <fullName evidence="1">Saccharopine dehydrogenase NADP binding domain-containing protein</fullName>
    </recommendedName>
</protein>
<sequence>MQNKWMIYGANGYSAELIAREAKKRGMTPVLAGRNKEKVNALAKQLGLEAVIVDLSEGQKLRESLKDMTLVLHCAGPFSATHKPMLEACIDTSTHYFDITGEIAVFEHAHSAEVSQRAKEAGIMVCPGVGFDVVPTDCLAAKLKQALPGATHLELAYKAAKHLSPGTAKTSVESMGGLCQVRENGSIKGIYSKTRQIDFGEGERLAMTIPWGDVSTAYHSTGIENVAVYVPVHPKTVAKMHKIQKWRWFYGLSFVQNMTKKQIEKKISGPDENLRQASPTYLWGQVWDEQGNKRTARFTTPNGYDLTITAPLAMVSAVINGEVSATGSITPSQLMGEDFVWSLPEVTPLEWVDA</sequence>
<keyword evidence="3" id="KW-1185">Reference proteome</keyword>
<dbReference type="EMBL" id="CP013650">
    <property type="protein sequence ID" value="ALS98094.1"/>
    <property type="molecule type" value="Genomic_DNA"/>
</dbReference>
<proteinExistence type="predicted"/>
<dbReference type="RefSeq" id="WP_062478477.1">
    <property type="nucleotide sequence ID" value="NZ_CP013650.1"/>
</dbReference>
<evidence type="ECO:0000259" key="1">
    <source>
        <dbReference type="Pfam" id="PF03435"/>
    </source>
</evidence>
<evidence type="ECO:0000313" key="2">
    <source>
        <dbReference type="EMBL" id="ALS98094.1"/>
    </source>
</evidence>
<dbReference type="Pfam" id="PF03435">
    <property type="entry name" value="Sacchrp_dh_NADP"/>
    <property type="match status" value="1"/>
</dbReference>
<dbReference type="InterPro" id="IPR036291">
    <property type="entry name" value="NAD(P)-bd_dom_sf"/>
</dbReference>
<accession>A0A0U3AAR4</accession>
<dbReference type="PANTHER" id="PTHR43781">
    <property type="entry name" value="SACCHAROPINE DEHYDROGENASE"/>
    <property type="match status" value="1"/>
</dbReference>
<gene>
    <name evidence="2" type="ORF">AT746_07325</name>
</gene>
<dbReference type="OrthoDB" id="4420885at2"/>
<dbReference type="InterPro" id="IPR005097">
    <property type="entry name" value="Sacchrp_dh_NADP-bd"/>
</dbReference>
<dbReference type="Gene3D" id="3.40.50.720">
    <property type="entry name" value="NAD(P)-binding Rossmann-like Domain"/>
    <property type="match status" value="1"/>
</dbReference>
<dbReference type="AlphaFoldDB" id="A0A0U3AAR4"/>